<keyword evidence="2" id="KW-0472">Membrane</keyword>
<protein>
    <recommendedName>
        <fullName evidence="3">Anti-sigma K factor RskA C-terminal domain-containing protein</fullName>
    </recommendedName>
</protein>
<keyword evidence="5" id="KW-1185">Reference proteome</keyword>
<dbReference type="EMBL" id="BSFP01000070">
    <property type="protein sequence ID" value="GLL06293.1"/>
    <property type="molecule type" value="Genomic_DNA"/>
</dbReference>
<keyword evidence="2" id="KW-0812">Transmembrane</keyword>
<feature type="region of interest" description="Disordered" evidence="1">
    <location>
        <begin position="75"/>
        <end position="99"/>
    </location>
</feature>
<dbReference type="RefSeq" id="WP_271189955.1">
    <property type="nucleotide sequence ID" value="NZ_BSFP01000070.1"/>
</dbReference>
<gene>
    <name evidence="4" type="ORF">GCM10017581_080420</name>
</gene>
<reference evidence="4" key="1">
    <citation type="journal article" date="2014" name="Int. J. Syst. Evol. Microbiol.">
        <title>Complete genome sequence of Corynebacterium casei LMG S-19264T (=DSM 44701T), isolated from a smear-ripened cheese.</title>
        <authorList>
            <consortium name="US DOE Joint Genome Institute (JGI-PGF)"/>
            <person name="Walter F."/>
            <person name="Albersmeier A."/>
            <person name="Kalinowski J."/>
            <person name="Ruckert C."/>
        </authorList>
    </citation>
    <scope>NUCLEOTIDE SEQUENCE</scope>
    <source>
        <strain evidence="4">VKM Ac-1321</strain>
    </source>
</reference>
<proteinExistence type="predicted"/>
<sequence length="274" mass="28304">MPHLDADQLILRALGEEPLTPQEADHIDRCTECRSGLDELRHVADRGRHTHDLGDLPIPPQRVWDRIQAELAATGRSVAPPPVTLHTDAPPPRPAGIGPGSSIGIGADELAARWAGRRGPGWAMTVLIAGAAAALAVVATLVATGRPAPAPQAAPCAGAGLVRLEALPGVPAGVTGSACLRTVDGQRRLHIHAQGMPAQTDGDYEAWLLDATSLNGPGLRMEALGALTGGVDEDLPVPPGLDLGQYRIIDISAEPHDGNAAHSGHSLLRGSLPS</sequence>
<reference evidence="4" key="2">
    <citation type="submission" date="2023-01" db="EMBL/GenBank/DDBJ databases">
        <authorList>
            <person name="Sun Q."/>
            <person name="Evtushenko L."/>
        </authorList>
    </citation>
    <scope>NUCLEOTIDE SEQUENCE</scope>
    <source>
        <strain evidence="4">VKM Ac-1321</strain>
    </source>
</reference>
<comment type="caution">
    <text evidence="4">The sequence shown here is derived from an EMBL/GenBank/DDBJ whole genome shotgun (WGS) entry which is preliminary data.</text>
</comment>
<name>A0A9W6KRI5_9ACTN</name>
<dbReference type="AlphaFoldDB" id="A0A9W6KRI5"/>
<keyword evidence="2" id="KW-1133">Transmembrane helix</keyword>
<evidence type="ECO:0000313" key="5">
    <source>
        <dbReference type="Proteomes" id="UP001143480"/>
    </source>
</evidence>
<feature type="compositionally biased region" description="Pro residues" evidence="1">
    <location>
        <begin position="79"/>
        <end position="94"/>
    </location>
</feature>
<dbReference type="InterPro" id="IPR018764">
    <property type="entry name" value="RskA_C"/>
</dbReference>
<evidence type="ECO:0000313" key="4">
    <source>
        <dbReference type="EMBL" id="GLL06293.1"/>
    </source>
</evidence>
<feature type="transmembrane region" description="Helical" evidence="2">
    <location>
        <begin position="122"/>
        <end position="143"/>
    </location>
</feature>
<organism evidence="4 5">
    <name type="scientific">Dactylosporangium matsuzakiense</name>
    <dbReference type="NCBI Taxonomy" id="53360"/>
    <lineage>
        <taxon>Bacteria</taxon>
        <taxon>Bacillati</taxon>
        <taxon>Actinomycetota</taxon>
        <taxon>Actinomycetes</taxon>
        <taxon>Micromonosporales</taxon>
        <taxon>Micromonosporaceae</taxon>
        <taxon>Dactylosporangium</taxon>
    </lineage>
</organism>
<evidence type="ECO:0000256" key="2">
    <source>
        <dbReference type="SAM" id="Phobius"/>
    </source>
</evidence>
<dbReference type="GO" id="GO:0005886">
    <property type="term" value="C:plasma membrane"/>
    <property type="evidence" value="ECO:0007669"/>
    <property type="project" value="InterPro"/>
</dbReference>
<evidence type="ECO:0000259" key="3">
    <source>
        <dbReference type="Pfam" id="PF10099"/>
    </source>
</evidence>
<feature type="domain" description="Anti-sigma K factor RskA C-terminal" evidence="3">
    <location>
        <begin position="129"/>
        <end position="260"/>
    </location>
</feature>
<dbReference type="Pfam" id="PF10099">
    <property type="entry name" value="RskA_C"/>
    <property type="match status" value="1"/>
</dbReference>
<accession>A0A9W6KRI5</accession>
<evidence type="ECO:0000256" key="1">
    <source>
        <dbReference type="SAM" id="MobiDB-lite"/>
    </source>
</evidence>
<dbReference type="Proteomes" id="UP001143480">
    <property type="component" value="Unassembled WGS sequence"/>
</dbReference>